<keyword evidence="8" id="KW-1185">Reference proteome</keyword>
<keyword evidence="3 5" id="KW-0732">Signal</keyword>
<evidence type="ECO:0000256" key="1">
    <source>
        <dbReference type="ARBA" id="ARBA00007734"/>
    </source>
</evidence>
<dbReference type="PANTHER" id="PTHR37423:SF2">
    <property type="entry name" value="MEMBRANE-BOUND LYTIC MUREIN TRANSGLYCOSYLASE C"/>
    <property type="match status" value="1"/>
</dbReference>
<dbReference type="GO" id="GO:0042597">
    <property type="term" value="C:periplasmic space"/>
    <property type="evidence" value="ECO:0007669"/>
    <property type="project" value="InterPro"/>
</dbReference>
<dbReference type="SUPFAM" id="SSF48435">
    <property type="entry name" value="Bacterial muramidases"/>
    <property type="match status" value="1"/>
</dbReference>
<gene>
    <name evidence="7" type="ORF">SLNSH_22400</name>
</gene>
<dbReference type="CDD" id="cd13401">
    <property type="entry name" value="Slt70-like"/>
    <property type="match status" value="1"/>
</dbReference>
<dbReference type="InterPro" id="IPR008258">
    <property type="entry name" value="Transglycosylase_SLT_dom_1"/>
</dbReference>
<comment type="similarity">
    <text evidence="2">Belongs to the virb1 family.</text>
</comment>
<evidence type="ECO:0000256" key="4">
    <source>
        <dbReference type="SAM" id="MobiDB-lite"/>
    </source>
</evidence>
<dbReference type="InterPro" id="IPR000189">
    <property type="entry name" value="Transglyc_AS"/>
</dbReference>
<feature type="chain" id="PRO_5015530201" evidence="5">
    <location>
        <begin position="18"/>
        <end position="730"/>
    </location>
</feature>
<feature type="domain" description="Transglycosylase SLT" evidence="6">
    <location>
        <begin position="571"/>
        <end position="675"/>
    </location>
</feature>
<comment type="caution">
    <text evidence="7">The sequence shown here is derived from an EMBL/GenBank/DDBJ whole genome shotgun (WGS) entry which is preliminary data.</text>
</comment>
<dbReference type="PANTHER" id="PTHR37423">
    <property type="entry name" value="SOLUBLE LYTIC MUREIN TRANSGLYCOSYLASE-RELATED"/>
    <property type="match status" value="1"/>
</dbReference>
<protein>
    <submittedName>
        <fullName evidence="7">Lytic transglycosylase</fullName>
    </submittedName>
</protein>
<dbReference type="RefSeq" id="WP_106340180.1">
    <property type="nucleotide sequence ID" value="NZ_PVZS01000039.1"/>
</dbReference>
<evidence type="ECO:0000259" key="6">
    <source>
        <dbReference type="Pfam" id="PF01464"/>
    </source>
</evidence>
<feature type="signal peptide" evidence="5">
    <location>
        <begin position="1"/>
        <end position="17"/>
    </location>
</feature>
<evidence type="ECO:0000256" key="3">
    <source>
        <dbReference type="ARBA" id="ARBA00022729"/>
    </source>
</evidence>
<dbReference type="SUPFAM" id="SSF53955">
    <property type="entry name" value="Lysozyme-like"/>
    <property type="match status" value="1"/>
</dbReference>
<reference evidence="8" key="1">
    <citation type="submission" date="2018-03" db="EMBL/GenBank/DDBJ databases">
        <authorList>
            <person name="Sun L."/>
            <person name="Liu H."/>
            <person name="Chen W."/>
            <person name="Huang K."/>
            <person name="Liu W."/>
            <person name="Gao X."/>
        </authorList>
    </citation>
    <scope>NUCLEOTIDE SEQUENCE [LARGE SCALE GENOMIC DNA]</scope>
    <source>
        <strain evidence="8">SH9</strain>
    </source>
</reference>
<sequence>MARSRTARLLAALFACAALPASSVGTRSADEARLLLARVDAEGALLTGTVAPPDPTPAITPAAVTATAPATETAASAPAAAEPAPAEAPAARTPDPVVAKPAVDLGAVKAALDLYRKGDRAGGDAAAAAIEDPTARKLLEWTAIRFASRDLGFARIDAFIQANPDWPTQKLMRRRAEEALVAAKLASKTVRAFFRSQPPVTAGGKIALAKALIEDGKGVEAAGMVRAAWRTEAFGPEMESRFLEAFPELIDQADHRARMEMLLFNEDWSDALRAANKAGPEAVKLAKAVAAVGRSASNAAQALDDVPKELRKDPAYLFAQARSLRRQDKPVEAAKALVAVPRDAVRPGDADAWWTERRLVARKLLDANEPKLAYEVAAGMPADAPAQVRADAEFHAGWIALRFLNQPGAAEKHFAEIAKAASTPMTSSRAAYWQGRAAEAAGRPAEEYYRRAAQHGITYYGQLARAKLAIADLPVRRVLQTTITLPDQVGALRAVRMLYDADAAEFARPLVADLAQTLTDPGELDLLARIPAEKNDARALLTIGKAATQRGLPLDDAAFPTIGIPAIELGANAVEKPLVFAIARQESAFDPKVVSSAGARGLMQLMPATAKQTAQRSGLGYDADKLTADPAYNARLGAAHLTDLVGDWKGSYILTIAAYNAGGGNVKKWIEAYGDPRSSAVDPVDWVERIPFTETRNYVQRVMENLQVYRTRLTERSALLIGEDLKRGVR</sequence>
<dbReference type="GO" id="GO:0016020">
    <property type="term" value="C:membrane"/>
    <property type="evidence" value="ECO:0007669"/>
    <property type="project" value="InterPro"/>
</dbReference>
<dbReference type="InterPro" id="IPR008939">
    <property type="entry name" value="Lytic_TGlycosylase_superhlx_U"/>
</dbReference>
<dbReference type="OrthoDB" id="9815002at2"/>
<accession>A0A2T1HM71</accession>
<comment type="similarity">
    <text evidence="1">Belongs to the transglycosylase Slt family.</text>
</comment>
<feature type="region of interest" description="Disordered" evidence="4">
    <location>
        <begin position="69"/>
        <end position="93"/>
    </location>
</feature>
<evidence type="ECO:0000256" key="5">
    <source>
        <dbReference type="SAM" id="SignalP"/>
    </source>
</evidence>
<dbReference type="GO" id="GO:0004553">
    <property type="term" value="F:hydrolase activity, hydrolyzing O-glycosyl compounds"/>
    <property type="evidence" value="ECO:0007669"/>
    <property type="project" value="InterPro"/>
</dbReference>
<dbReference type="Pfam" id="PF01464">
    <property type="entry name" value="SLT"/>
    <property type="match status" value="1"/>
</dbReference>
<dbReference type="GO" id="GO:0008933">
    <property type="term" value="F:peptidoglycan lytic transglycosylase activity"/>
    <property type="evidence" value="ECO:0007669"/>
    <property type="project" value="InterPro"/>
</dbReference>
<evidence type="ECO:0000256" key="2">
    <source>
        <dbReference type="ARBA" id="ARBA00009387"/>
    </source>
</evidence>
<name>A0A2T1HM71_9HYPH</name>
<evidence type="ECO:0000313" key="7">
    <source>
        <dbReference type="EMBL" id="PSC02736.1"/>
    </source>
</evidence>
<proteinExistence type="inferred from homology"/>
<dbReference type="AlphaFoldDB" id="A0A2T1HM71"/>
<dbReference type="InterPro" id="IPR023346">
    <property type="entry name" value="Lysozyme-like_dom_sf"/>
</dbReference>
<evidence type="ECO:0000313" key="8">
    <source>
        <dbReference type="Proteomes" id="UP000239772"/>
    </source>
</evidence>
<dbReference type="Gene3D" id="1.25.20.10">
    <property type="entry name" value="Bacterial muramidases"/>
    <property type="match status" value="1"/>
</dbReference>
<dbReference type="GO" id="GO:0000270">
    <property type="term" value="P:peptidoglycan metabolic process"/>
    <property type="evidence" value="ECO:0007669"/>
    <property type="project" value="InterPro"/>
</dbReference>
<dbReference type="Proteomes" id="UP000239772">
    <property type="component" value="Unassembled WGS sequence"/>
</dbReference>
<dbReference type="EMBL" id="PVZS01000039">
    <property type="protein sequence ID" value="PSC02736.1"/>
    <property type="molecule type" value="Genomic_DNA"/>
</dbReference>
<dbReference type="PROSITE" id="PS00922">
    <property type="entry name" value="TRANSGLYCOSYLASE"/>
    <property type="match status" value="1"/>
</dbReference>
<dbReference type="Gene3D" id="1.10.530.10">
    <property type="match status" value="1"/>
</dbReference>
<organism evidence="7 8">
    <name type="scientific">Alsobacter soli</name>
    <dbReference type="NCBI Taxonomy" id="2109933"/>
    <lineage>
        <taxon>Bacteria</taxon>
        <taxon>Pseudomonadati</taxon>
        <taxon>Pseudomonadota</taxon>
        <taxon>Alphaproteobacteria</taxon>
        <taxon>Hyphomicrobiales</taxon>
        <taxon>Alsobacteraceae</taxon>
        <taxon>Alsobacter</taxon>
    </lineage>
</organism>